<evidence type="ECO:0000256" key="2">
    <source>
        <dbReference type="ARBA" id="ARBA00022908"/>
    </source>
</evidence>
<dbReference type="InterPro" id="IPR010998">
    <property type="entry name" value="Integrase_recombinase_N"/>
</dbReference>
<organism evidence="8 9">
    <name type="scientific">Aeromonas sobria</name>
    <dbReference type="NCBI Taxonomy" id="646"/>
    <lineage>
        <taxon>Bacteria</taxon>
        <taxon>Pseudomonadati</taxon>
        <taxon>Pseudomonadota</taxon>
        <taxon>Gammaproteobacteria</taxon>
        <taxon>Aeromonadales</taxon>
        <taxon>Aeromonadaceae</taxon>
        <taxon>Aeromonas</taxon>
    </lineage>
</organism>
<proteinExistence type="inferred from homology"/>
<keyword evidence="3 5" id="KW-0238">DNA-binding</keyword>
<dbReference type="AlphaFoldDB" id="A0A2N3IYH1"/>
<dbReference type="Gene3D" id="3.30.160.390">
    <property type="entry name" value="Integrase, DNA-binding domain"/>
    <property type="match status" value="1"/>
</dbReference>
<keyword evidence="2" id="KW-0229">DNA integration</keyword>
<evidence type="ECO:0000259" key="7">
    <source>
        <dbReference type="PROSITE" id="PS51900"/>
    </source>
</evidence>
<dbReference type="Gene3D" id="1.10.150.130">
    <property type="match status" value="1"/>
</dbReference>
<dbReference type="RefSeq" id="WP_101318176.1">
    <property type="nucleotide sequence ID" value="NZ_CAWNSS010000036.1"/>
</dbReference>
<dbReference type="EMBL" id="LJZX01000036">
    <property type="protein sequence ID" value="PKQ77903.1"/>
    <property type="molecule type" value="Genomic_DNA"/>
</dbReference>
<dbReference type="InterPro" id="IPR011010">
    <property type="entry name" value="DNA_brk_join_enz"/>
</dbReference>
<evidence type="ECO:0000256" key="3">
    <source>
        <dbReference type="ARBA" id="ARBA00023125"/>
    </source>
</evidence>
<accession>A0A2N3IYH1</accession>
<keyword evidence="4" id="KW-0233">DNA recombination</keyword>
<dbReference type="CDD" id="cd00801">
    <property type="entry name" value="INT_P4_C"/>
    <property type="match status" value="1"/>
</dbReference>
<dbReference type="InterPro" id="IPR025166">
    <property type="entry name" value="Integrase_DNA_bind_dom"/>
</dbReference>
<dbReference type="InterPro" id="IPR053876">
    <property type="entry name" value="Phage_int_M"/>
</dbReference>
<comment type="similarity">
    <text evidence="1">Belongs to the 'phage' integrase family.</text>
</comment>
<feature type="domain" description="Tyr recombinase" evidence="6">
    <location>
        <begin position="210"/>
        <end position="395"/>
    </location>
</feature>
<dbReference type="SUPFAM" id="SSF56349">
    <property type="entry name" value="DNA breaking-rejoining enzymes"/>
    <property type="match status" value="1"/>
</dbReference>
<dbReference type="GO" id="GO:0006310">
    <property type="term" value="P:DNA recombination"/>
    <property type="evidence" value="ECO:0007669"/>
    <property type="project" value="UniProtKB-KW"/>
</dbReference>
<dbReference type="Proteomes" id="UP000233526">
    <property type="component" value="Unassembled WGS sequence"/>
</dbReference>
<comment type="caution">
    <text evidence="8">The sequence shown here is derived from an EMBL/GenBank/DDBJ whole genome shotgun (WGS) entry which is preliminary data.</text>
</comment>
<dbReference type="PROSITE" id="PS51900">
    <property type="entry name" value="CB"/>
    <property type="match status" value="1"/>
</dbReference>
<dbReference type="InterPro" id="IPR038488">
    <property type="entry name" value="Integrase_DNA-bd_sf"/>
</dbReference>
<dbReference type="InterPro" id="IPR013762">
    <property type="entry name" value="Integrase-like_cat_sf"/>
</dbReference>
<dbReference type="PROSITE" id="PS51898">
    <property type="entry name" value="TYR_RECOMBINASE"/>
    <property type="match status" value="1"/>
</dbReference>
<dbReference type="GO" id="GO:0003677">
    <property type="term" value="F:DNA binding"/>
    <property type="evidence" value="ECO:0007669"/>
    <property type="project" value="UniProtKB-UniRule"/>
</dbReference>
<dbReference type="InterPro" id="IPR044068">
    <property type="entry name" value="CB"/>
</dbReference>
<gene>
    <name evidence="8" type="ORF">AOX56_16100</name>
</gene>
<evidence type="ECO:0000313" key="8">
    <source>
        <dbReference type="EMBL" id="PKQ77903.1"/>
    </source>
</evidence>
<dbReference type="Pfam" id="PF22022">
    <property type="entry name" value="Phage_int_M"/>
    <property type="match status" value="1"/>
</dbReference>
<evidence type="ECO:0000256" key="1">
    <source>
        <dbReference type="ARBA" id="ARBA00008857"/>
    </source>
</evidence>
<evidence type="ECO:0008006" key="10">
    <source>
        <dbReference type="Google" id="ProtNLM"/>
    </source>
</evidence>
<protein>
    <recommendedName>
        <fullName evidence="10">Integrase</fullName>
    </recommendedName>
</protein>
<evidence type="ECO:0000256" key="5">
    <source>
        <dbReference type="PROSITE-ProRule" id="PRU01248"/>
    </source>
</evidence>
<dbReference type="PANTHER" id="PTHR30629">
    <property type="entry name" value="PROPHAGE INTEGRASE"/>
    <property type="match status" value="1"/>
</dbReference>
<dbReference type="Pfam" id="PF00589">
    <property type="entry name" value="Phage_integrase"/>
    <property type="match status" value="1"/>
</dbReference>
<reference evidence="8 9" key="1">
    <citation type="journal article" date="2017" name="Front. Microbiol.">
        <title>Strong Genomic and Phenotypic Heterogeneity in the Aeromonas sobria Species Complex.</title>
        <authorList>
            <person name="Gauthier J."/>
            <person name="Vincent A.T."/>
            <person name="Charette S.J."/>
            <person name="Derome N."/>
        </authorList>
    </citation>
    <scope>NUCLEOTIDE SEQUENCE [LARGE SCALE GENOMIC DNA]</scope>
    <source>
        <strain evidence="8 9">JF2635</strain>
    </source>
</reference>
<dbReference type="InterPro" id="IPR002104">
    <property type="entry name" value="Integrase_catalytic"/>
</dbReference>
<feature type="domain" description="Core-binding (CB)" evidence="7">
    <location>
        <begin position="103"/>
        <end position="185"/>
    </location>
</feature>
<sequence>MALKTDREIASLKAEDGQRQVVAVASGAGGGLCIEVRSGGRSKTWLYRYRINNKARKFTLGSYPAMSLATARVEHGKAVALVKAGEDPAAVAKASKVKRSAMPTFDAFFEEWLEWKQVAKPARASTVEAYRHTHRLYISKAIGRLLLKDVTRAVLFAHLSKVRGRSIQAARKALTICAQMLDHAVNLDLIELNPARTIKPSTIGAEAPPPRQRWLCREEIAVFWLGLNEGGYHPTQVNCLRLILLTGARRGEATSMTWDQIIGNKWVIPASNAKNGKEHTITLHPLALDVIASQRAISRGSVWVFEAIREHDAGQGHIDGNALRWVLNKVRALTMPQSEIFTVHDLRRTFASCCAEYLDANESVIELALNHSKRDRLVATYQAGKRAEQVARLFELWGDFVFTLIKPAKHKPVNVISVDFRSRN</sequence>
<dbReference type="Gene3D" id="1.10.443.10">
    <property type="entry name" value="Intergrase catalytic core"/>
    <property type="match status" value="1"/>
</dbReference>
<evidence type="ECO:0000256" key="4">
    <source>
        <dbReference type="ARBA" id="ARBA00023172"/>
    </source>
</evidence>
<dbReference type="PANTHER" id="PTHR30629:SF2">
    <property type="entry name" value="PROPHAGE INTEGRASE INTS-RELATED"/>
    <property type="match status" value="1"/>
</dbReference>
<dbReference type="InterPro" id="IPR050808">
    <property type="entry name" value="Phage_Integrase"/>
</dbReference>
<evidence type="ECO:0000313" key="9">
    <source>
        <dbReference type="Proteomes" id="UP000233526"/>
    </source>
</evidence>
<dbReference type="Pfam" id="PF13356">
    <property type="entry name" value="Arm-DNA-bind_3"/>
    <property type="match status" value="1"/>
</dbReference>
<dbReference type="GO" id="GO:0015074">
    <property type="term" value="P:DNA integration"/>
    <property type="evidence" value="ECO:0007669"/>
    <property type="project" value="UniProtKB-KW"/>
</dbReference>
<evidence type="ECO:0000259" key="6">
    <source>
        <dbReference type="PROSITE" id="PS51898"/>
    </source>
</evidence>
<name>A0A2N3IYH1_AERSO</name>